<comment type="similarity">
    <text evidence="1">Belongs to the GSP E family.</text>
</comment>
<dbReference type="InterPro" id="IPR001482">
    <property type="entry name" value="T2SS/T4SS_dom"/>
</dbReference>
<evidence type="ECO:0000313" key="5">
    <source>
        <dbReference type="Proteomes" id="UP000566995"/>
    </source>
</evidence>
<feature type="domain" description="Bacterial type II secretion system protein E" evidence="2">
    <location>
        <begin position="155"/>
        <end position="213"/>
    </location>
</feature>
<comment type="caution">
    <text evidence="4">The sequence shown here is derived from an EMBL/GenBank/DDBJ whole genome shotgun (WGS) entry which is preliminary data.</text>
</comment>
<evidence type="ECO:0000256" key="1">
    <source>
        <dbReference type="ARBA" id="ARBA00006611"/>
    </source>
</evidence>
<accession>A0A7W7KNE6</accession>
<evidence type="ECO:0000259" key="3">
    <source>
        <dbReference type="Pfam" id="PF20066"/>
    </source>
</evidence>
<feature type="domain" description="Glyoxalase-related protein" evidence="3">
    <location>
        <begin position="4"/>
        <end position="54"/>
    </location>
</feature>
<dbReference type="Pfam" id="PF00437">
    <property type="entry name" value="T2SSE"/>
    <property type="match status" value="1"/>
</dbReference>
<organism evidence="4 5">
    <name type="scientific">Pseudomonas nitroreducens</name>
    <dbReference type="NCBI Taxonomy" id="46680"/>
    <lineage>
        <taxon>Bacteria</taxon>
        <taxon>Pseudomonadati</taxon>
        <taxon>Pseudomonadota</taxon>
        <taxon>Gammaproteobacteria</taxon>
        <taxon>Pseudomonadales</taxon>
        <taxon>Pseudomonadaceae</taxon>
        <taxon>Pseudomonas</taxon>
    </lineage>
</organism>
<dbReference type="Proteomes" id="UP000566995">
    <property type="component" value="Unassembled WGS sequence"/>
</dbReference>
<evidence type="ECO:0000313" key="4">
    <source>
        <dbReference type="EMBL" id="MBB4865293.1"/>
    </source>
</evidence>
<dbReference type="EMBL" id="JACHLI010000018">
    <property type="protein sequence ID" value="MBB4865293.1"/>
    <property type="molecule type" value="Genomic_DNA"/>
</dbReference>
<evidence type="ECO:0000259" key="2">
    <source>
        <dbReference type="Pfam" id="PF00437"/>
    </source>
</evidence>
<dbReference type="Gene3D" id="3.40.50.300">
    <property type="entry name" value="P-loop containing nucleotide triphosphate hydrolases"/>
    <property type="match status" value="1"/>
</dbReference>
<dbReference type="Pfam" id="PF20066">
    <property type="entry name" value="Glyoxalase_8"/>
    <property type="match status" value="1"/>
</dbReference>
<dbReference type="InterPro" id="IPR045517">
    <property type="entry name" value="Glyoxalase_8"/>
</dbReference>
<protein>
    <submittedName>
        <fullName evidence="4">Uncharacterized protein</fullName>
    </submittedName>
</protein>
<reference evidence="4 5" key="1">
    <citation type="submission" date="2020-08" db="EMBL/GenBank/DDBJ databases">
        <title>Functional genomics of gut bacteria from endangered species of beetles.</title>
        <authorList>
            <person name="Carlos-Shanley C."/>
        </authorList>
    </citation>
    <scope>NUCLEOTIDE SEQUENCE [LARGE SCALE GENOMIC DNA]</scope>
    <source>
        <strain evidence="4 5">S00179</strain>
    </source>
</reference>
<proteinExistence type="inferred from homology"/>
<dbReference type="AlphaFoldDB" id="A0A7W7KNE6"/>
<dbReference type="InterPro" id="IPR027417">
    <property type="entry name" value="P-loop_NTPase"/>
</dbReference>
<gene>
    <name evidence="4" type="ORF">HNP46_004174</name>
</gene>
<sequence>MSDPLKIRAKRLRNAIEQELGIKPTLAKAYEILAKEDGFPNWDTASASHLNVPQVQGPTAASTAHDFIRLGEGFLTEVYCRPSRERLGLTVFAGTSHSKKDQMLERLVSERFTQTPSRMIYQVGEGDIQYPEGALVFRRDIEQAVPQYYNCVLLVVIPEIRSEAEAAVAYRSVQLGHDVLTTVTTDTMKGAHRRLERFIGEDLVLINPLNIVLVPYIDTLGFRVEQRLTPLTP</sequence>
<dbReference type="RefSeq" id="WP_184592616.1">
    <property type="nucleotide sequence ID" value="NZ_JACHLI010000018.1"/>
</dbReference>
<name>A0A7W7KNE6_PSENT</name>